<sequence>MKVQIVFSILCLGCCCLAALNPEQARILGNLAKSCYPELGLPEDSDMLLRAVKNELTYTEEEVKFLVCVGRKYDLLDAEGKFKTQRMKDFLLKSNAFERQDVIDVIDQCFGQREESTLEERAQEAYKCFQATKKFSIV</sequence>
<protein>
    <submittedName>
        <fullName evidence="5">Putative insect pheromone/odorant binding protein</fullName>
    </submittedName>
</protein>
<evidence type="ECO:0000256" key="1">
    <source>
        <dbReference type="ARBA" id="ARBA00004613"/>
    </source>
</evidence>
<name>A0A1Q3FTB8_CULTA</name>
<dbReference type="SUPFAM" id="SSF47565">
    <property type="entry name" value="Insect pheromone/odorant-binding proteins"/>
    <property type="match status" value="1"/>
</dbReference>
<dbReference type="Pfam" id="PF01395">
    <property type="entry name" value="PBP_GOBP"/>
    <property type="match status" value="1"/>
</dbReference>
<dbReference type="InterPro" id="IPR036728">
    <property type="entry name" value="PBP_GOBP_sf"/>
</dbReference>
<keyword evidence="4" id="KW-0732">Signal</keyword>
<dbReference type="GO" id="GO:0005576">
    <property type="term" value="C:extracellular region"/>
    <property type="evidence" value="ECO:0007669"/>
    <property type="project" value="UniProtKB-SubCell"/>
</dbReference>
<dbReference type="InterPro" id="IPR006170">
    <property type="entry name" value="PBP/GOBP"/>
</dbReference>
<feature type="signal peptide" evidence="4">
    <location>
        <begin position="1"/>
        <end position="18"/>
    </location>
</feature>
<evidence type="ECO:0000256" key="4">
    <source>
        <dbReference type="SAM" id="SignalP"/>
    </source>
</evidence>
<dbReference type="SMART" id="SM00708">
    <property type="entry name" value="PhBP"/>
    <property type="match status" value="1"/>
</dbReference>
<organism evidence="5">
    <name type="scientific">Culex tarsalis</name>
    <name type="common">Encephalitis mosquito</name>
    <dbReference type="NCBI Taxonomy" id="7177"/>
    <lineage>
        <taxon>Eukaryota</taxon>
        <taxon>Metazoa</taxon>
        <taxon>Ecdysozoa</taxon>
        <taxon>Arthropoda</taxon>
        <taxon>Hexapoda</taxon>
        <taxon>Insecta</taxon>
        <taxon>Pterygota</taxon>
        <taxon>Neoptera</taxon>
        <taxon>Endopterygota</taxon>
        <taxon>Diptera</taxon>
        <taxon>Nematocera</taxon>
        <taxon>Culicoidea</taxon>
        <taxon>Culicidae</taxon>
        <taxon>Culicinae</taxon>
        <taxon>Culicini</taxon>
        <taxon>Culex</taxon>
        <taxon>Culex</taxon>
    </lineage>
</organism>
<evidence type="ECO:0000313" key="5">
    <source>
        <dbReference type="EMBL" id="JAV30788.1"/>
    </source>
</evidence>
<dbReference type="CDD" id="cd23992">
    <property type="entry name" value="PBP_GOBP"/>
    <property type="match status" value="1"/>
</dbReference>
<comment type="similarity">
    <text evidence="2">Belongs to the PBP/GOBP family.</text>
</comment>
<evidence type="ECO:0000256" key="2">
    <source>
        <dbReference type="ARBA" id="ARBA00008098"/>
    </source>
</evidence>
<keyword evidence="3" id="KW-0964">Secreted</keyword>
<comment type="subcellular location">
    <subcellularLocation>
        <location evidence="1">Secreted</location>
    </subcellularLocation>
</comment>
<dbReference type="AlphaFoldDB" id="A0A1Q3FTB8"/>
<evidence type="ECO:0000256" key="3">
    <source>
        <dbReference type="ARBA" id="ARBA00022525"/>
    </source>
</evidence>
<dbReference type="GO" id="GO:0005549">
    <property type="term" value="F:odorant binding"/>
    <property type="evidence" value="ECO:0007669"/>
    <property type="project" value="InterPro"/>
</dbReference>
<accession>A0A1Q3FTB8</accession>
<feature type="chain" id="PRO_5012569199" evidence="4">
    <location>
        <begin position="19"/>
        <end position="138"/>
    </location>
</feature>
<proteinExistence type="inferred from homology"/>
<reference evidence="5" key="1">
    <citation type="submission" date="2017-01" db="EMBL/GenBank/DDBJ databases">
        <title>A deep insight into the sialotranscriptome of adult male and female Cluex tarsalis mosquitoes.</title>
        <authorList>
            <person name="Ribeiro J.M."/>
            <person name="Moreira F."/>
            <person name="Bernard K.A."/>
            <person name="Calvo E."/>
        </authorList>
    </citation>
    <scope>NUCLEOTIDE SEQUENCE</scope>
    <source>
        <strain evidence="5">Kern County</strain>
        <tissue evidence="5">Salivary glands</tissue>
    </source>
</reference>
<dbReference type="Gene3D" id="1.10.238.20">
    <property type="entry name" value="Pheromone/general odorant binding protein domain"/>
    <property type="match status" value="1"/>
</dbReference>
<dbReference type="EMBL" id="GFDL01004257">
    <property type="protein sequence ID" value="JAV30788.1"/>
    <property type="molecule type" value="Transcribed_RNA"/>
</dbReference>